<evidence type="ECO:0000313" key="1">
    <source>
        <dbReference type="EMBL" id="MES1923186.1"/>
    </source>
</evidence>
<name>A0ABV2AUS4_9EUKA</name>
<protein>
    <submittedName>
        <fullName evidence="1">Uncharacterized protein</fullName>
    </submittedName>
</protein>
<dbReference type="Proteomes" id="UP001439008">
    <property type="component" value="Unassembled WGS sequence"/>
</dbReference>
<organism evidence="1 2">
    <name type="scientific">Bonamia ostreae</name>
    <dbReference type="NCBI Taxonomy" id="126728"/>
    <lineage>
        <taxon>Eukaryota</taxon>
        <taxon>Sar</taxon>
        <taxon>Rhizaria</taxon>
        <taxon>Endomyxa</taxon>
        <taxon>Ascetosporea</taxon>
        <taxon>Haplosporida</taxon>
        <taxon>Bonamia</taxon>
    </lineage>
</organism>
<keyword evidence="2" id="KW-1185">Reference proteome</keyword>
<sequence length="50" mass="5646">MDAGEMNQKNQEYVINAIEVKLIDLLSHSVDLLSLVFVLVVRHPLIILNS</sequence>
<dbReference type="EMBL" id="JBDODL010005035">
    <property type="protein sequence ID" value="MES1923186.1"/>
    <property type="molecule type" value="Genomic_DNA"/>
</dbReference>
<gene>
    <name evidence="1" type="ORF">MHBO_004732</name>
</gene>
<evidence type="ECO:0000313" key="2">
    <source>
        <dbReference type="Proteomes" id="UP001439008"/>
    </source>
</evidence>
<proteinExistence type="predicted"/>
<comment type="caution">
    <text evidence="1">The sequence shown here is derived from an EMBL/GenBank/DDBJ whole genome shotgun (WGS) entry which is preliminary data.</text>
</comment>
<accession>A0ABV2AUS4</accession>
<reference evidence="1 2" key="1">
    <citation type="journal article" date="2024" name="BMC Biol.">
        <title>Comparative genomics of Ascetosporea gives new insight into the evolutionary basis for animal parasitism in Rhizaria.</title>
        <authorList>
            <person name="Hiltunen Thoren M."/>
            <person name="Onut-Brannstrom I."/>
            <person name="Alfjorden A."/>
            <person name="Peckova H."/>
            <person name="Swords F."/>
            <person name="Hooper C."/>
            <person name="Holzer A.S."/>
            <person name="Bass D."/>
            <person name="Burki F."/>
        </authorList>
    </citation>
    <scope>NUCLEOTIDE SEQUENCE [LARGE SCALE GENOMIC DNA]</scope>
    <source>
        <strain evidence="1">20-A016</strain>
    </source>
</reference>